<feature type="compositionally biased region" description="Low complexity" evidence="1">
    <location>
        <begin position="235"/>
        <end position="245"/>
    </location>
</feature>
<name>A0ABQ4YSR2_9ASTR</name>
<dbReference type="PANTHER" id="PTHR34145:SF28">
    <property type="entry name" value="F-BOX DOMAIN-CONTAINING PROTEIN"/>
    <property type="match status" value="1"/>
</dbReference>
<dbReference type="InterPro" id="IPR053772">
    <property type="entry name" value="At1g61320/At1g61330-like"/>
</dbReference>
<feature type="compositionally biased region" description="Polar residues" evidence="1">
    <location>
        <begin position="12"/>
        <end position="23"/>
    </location>
</feature>
<evidence type="ECO:0000256" key="1">
    <source>
        <dbReference type="SAM" id="MobiDB-lite"/>
    </source>
</evidence>
<feature type="region of interest" description="Disordered" evidence="1">
    <location>
        <begin position="227"/>
        <end position="284"/>
    </location>
</feature>
<feature type="compositionally biased region" description="Basic and acidic residues" evidence="1">
    <location>
        <begin position="247"/>
        <end position="262"/>
    </location>
</feature>
<organism evidence="3 4">
    <name type="scientific">Tanacetum coccineum</name>
    <dbReference type="NCBI Taxonomy" id="301880"/>
    <lineage>
        <taxon>Eukaryota</taxon>
        <taxon>Viridiplantae</taxon>
        <taxon>Streptophyta</taxon>
        <taxon>Embryophyta</taxon>
        <taxon>Tracheophyta</taxon>
        <taxon>Spermatophyta</taxon>
        <taxon>Magnoliopsida</taxon>
        <taxon>eudicotyledons</taxon>
        <taxon>Gunneridae</taxon>
        <taxon>Pentapetalae</taxon>
        <taxon>asterids</taxon>
        <taxon>campanulids</taxon>
        <taxon>Asterales</taxon>
        <taxon>Asteraceae</taxon>
        <taxon>Asteroideae</taxon>
        <taxon>Anthemideae</taxon>
        <taxon>Anthemidinae</taxon>
        <taxon>Tanacetum</taxon>
    </lineage>
</organism>
<dbReference type="Pfam" id="PF23622">
    <property type="entry name" value="LRR_At1g61320_AtMIF1"/>
    <property type="match status" value="1"/>
</dbReference>
<feature type="domain" description="At1g61320/AtMIF1 LRR" evidence="2">
    <location>
        <begin position="320"/>
        <end position="485"/>
    </location>
</feature>
<dbReference type="PANTHER" id="PTHR34145">
    <property type="entry name" value="OS02G0105600 PROTEIN"/>
    <property type="match status" value="1"/>
</dbReference>
<feature type="compositionally biased region" description="Basic and acidic residues" evidence="1">
    <location>
        <begin position="87"/>
        <end position="102"/>
    </location>
</feature>
<dbReference type="InterPro" id="IPR032675">
    <property type="entry name" value="LRR_dom_sf"/>
</dbReference>
<dbReference type="Proteomes" id="UP001151760">
    <property type="component" value="Unassembled WGS sequence"/>
</dbReference>
<keyword evidence="4" id="KW-1185">Reference proteome</keyword>
<reference evidence="3" key="2">
    <citation type="submission" date="2022-01" db="EMBL/GenBank/DDBJ databases">
        <authorList>
            <person name="Yamashiro T."/>
            <person name="Shiraishi A."/>
            <person name="Satake H."/>
            <person name="Nakayama K."/>
        </authorList>
    </citation>
    <scope>NUCLEOTIDE SEQUENCE</scope>
</reference>
<feature type="compositionally biased region" description="Polar residues" evidence="1">
    <location>
        <begin position="72"/>
        <end position="83"/>
    </location>
</feature>
<dbReference type="InterPro" id="IPR055357">
    <property type="entry name" value="LRR_At1g61320_AtMIF1"/>
</dbReference>
<sequence>MVNGLLWKTNDESGTPRSQSGWKTSWAKKNDKEDQCASEWTILQTLTNGAKRKLDHLLLHLVNGLLWKTNDESGTPRSQSGWKTSWAKKDDKEDQCASRVEDSSNTNQWGKKEAGSSPPSSGKWAVGKLFDELGPLVHYSSNTTSRGKKGKLDHLLLHMVNGVPWKTNERVGPLVLSLDGKLLGPRRMTKKINVHPEWKILQTLTNVKINMCAVDVARSSLDFSNTNQWGKKEAGSSPSSSGKWAAAKKDDKEDQCASRVEDSSNTNQWGKKEAGSSPSSSEHLVGHITMEGVDRLNELKDEMLVNNIMSRLDCTTKEFKSRAISWIRYAIRRNVEDVDLCLFDVGVGQGFTFEDELFFNTSCITRMTLSFCRFNPNGVISWESLKCLCLSHVTLDEDMIEKILSGSPCLESLELNDCHGFRRIDVTSKSVKKLVFFEYCCDDASEEDDIDCIKINAPYISSLTIKGGLLLRELVLLNVSSLVEVDLKYSITYEEFVTFSEEIFRGILESLGHVENITFGDHCSELLSRLKAGSDTSDMIELKMETERNKLIQLMLAKKLLKLHRASPKAEIELRFLGIFQTSVNWLIFLKGFTLPHLCALEKMNYNIASQHYVCYNKSSVVIARLLQENKHHGFGNIKNNVHYEYRMRVRVAHNLRSCNGGSVLGFLELARCPAKGHEEMLERDLGCNVLHGSLHHNVEMRLPEHSVPIPWVKWSGKLDAQQTTSFLVSSPCKSRAGINDFGSLKFTYKDLELVANAEALNKYNQVMTSHGKRGTTTVRRKHRWLVYHNAWRELCDGMATTGSFDEVSLK</sequence>
<feature type="region of interest" description="Disordered" evidence="1">
    <location>
        <begin position="1"/>
        <end position="29"/>
    </location>
</feature>
<dbReference type="Gene3D" id="3.80.10.10">
    <property type="entry name" value="Ribonuclease Inhibitor"/>
    <property type="match status" value="1"/>
</dbReference>
<evidence type="ECO:0000259" key="2">
    <source>
        <dbReference type="Pfam" id="PF23622"/>
    </source>
</evidence>
<evidence type="ECO:0000313" key="4">
    <source>
        <dbReference type="Proteomes" id="UP001151760"/>
    </source>
</evidence>
<feature type="region of interest" description="Disordered" evidence="1">
    <location>
        <begin position="69"/>
        <end position="122"/>
    </location>
</feature>
<dbReference type="EMBL" id="BQNB010010634">
    <property type="protein sequence ID" value="GJS79932.1"/>
    <property type="molecule type" value="Genomic_DNA"/>
</dbReference>
<reference evidence="3" key="1">
    <citation type="journal article" date="2022" name="Int. J. Mol. Sci.">
        <title>Draft Genome of Tanacetum Coccineum: Genomic Comparison of Closely Related Tanacetum-Family Plants.</title>
        <authorList>
            <person name="Yamashiro T."/>
            <person name="Shiraishi A."/>
            <person name="Nakayama K."/>
            <person name="Satake H."/>
        </authorList>
    </citation>
    <scope>NUCLEOTIDE SEQUENCE</scope>
</reference>
<gene>
    <name evidence="3" type="ORF">Tco_0729813</name>
</gene>
<evidence type="ECO:0000313" key="3">
    <source>
        <dbReference type="EMBL" id="GJS79932.1"/>
    </source>
</evidence>
<dbReference type="SUPFAM" id="SSF52047">
    <property type="entry name" value="RNI-like"/>
    <property type="match status" value="1"/>
</dbReference>
<accession>A0ABQ4YSR2</accession>
<proteinExistence type="predicted"/>
<protein>
    <submittedName>
        <fullName evidence="3">Ribonuclease H-like domain-containing protein</fullName>
    </submittedName>
</protein>
<comment type="caution">
    <text evidence="3">The sequence shown here is derived from an EMBL/GenBank/DDBJ whole genome shotgun (WGS) entry which is preliminary data.</text>
</comment>